<dbReference type="EMBL" id="JAGGNH010000002">
    <property type="protein sequence ID" value="KAJ0981441.1"/>
    <property type="molecule type" value="Genomic_DNA"/>
</dbReference>
<keyword evidence="2" id="KW-0805">Transcription regulation</keyword>
<keyword evidence="3" id="KW-0804">Transcription</keyword>
<dbReference type="OrthoDB" id="777433at2759"/>
<dbReference type="GO" id="GO:0046983">
    <property type="term" value="F:protein dimerization activity"/>
    <property type="evidence" value="ECO:0007669"/>
    <property type="project" value="InterPro"/>
</dbReference>
<dbReference type="PANTHER" id="PTHR36066:SF2">
    <property type="entry name" value="TRANSCRIPTION FACTOR BHLH145"/>
    <property type="match status" value="1"/>
</dbReference>
<dbReference type="Proteomes" id="UP001085076">
    <property type="component" value="Miscellaneous, Linkage group lg02"/>
</dbReference>
<feature type="domain" description="BHLH" evidence="5">
    <location>
        <begin position="257"/>
        <end position="306"/>
    </location>
</feature>
<sequence>MVCQAASQTRFRALKHENGIAGSATIIVRIIACFQPLQDCQAEYFRHLLKPVTSLISLLRLLLIGVDLVRFMGGNIDPKHSWWENTGLNNGNCNLVMAPMFSSYANPFSCGFSRNEAMRGGEEQRRFLVFDHSGDQTSLIYSSVVGTQPIWNMNPYTSSFGAAAFHGNGVTNMEDGHGSEDMHEDTEEIDALLYSESSPIDDKLEQDDDEVSTGHSPEELSYRCSSTPTKKRRLHKEELDASLADTASSTRPGLLNYNEERSEASKRLKRKRIQETVSMLRRIIPGGKGKDTAAVLDEAINYLRSLKLRFKKPLELSPVIEGVDIMHQ</sequence>
<evidence type="ECO:0000256" key="4">
    <source>
        <dbReference type="SAM" id="MobiDB-lite"/>
    </source>
</evidence>
<dbReference type="InterPro" id="IPR037546">
    <property type="entry name" value="SAC51-like"/>
</dbReference>
<gene>
    <name evidence="6" type="ORF">J5N97_009696</name>
</gene>
<protein>
    <recommendedName>
        <fullName evidence="5">BHLH domain-containing protein</fullName>
    </recommendedName>
</protein>
<dbReference type="PROSITE" id="PS50888">
    <property type="entry name" value="BHLH"/>
    <property type="match status" value="1"/>
</dbReference>
<reference evidence="6" key="2">
    <citation type="journal article" date="2022" name="Hortic Res">
        <title>The genome of Dioscorea zingiberensis sheds light on the biosynthesis, origin and evolution of the medicinally important diosgenin saponins.</title>
        <authorList>
            <person name="Li Y."/>
            <person name="Tan C."/>
            <person name="Li Z."/>
            <person name="Guo J."/>
            <person name="Li S."/>
            <person name="Chen X."/>
            <person name="Wang C."/>
            <person name="Dai X."/>
            <person name="Yang H."/>
            <person name="Song W."/>
            <person name="Hou L."/>
            <person name="Xu J."/>
            <person name="Tong Z."/>
            <person name="Xu A."/>
            <person name="Yuan X."/>
            <person name="Wang W."/>
            <person name="Yang Q."/>
            <person name="Chen L."/>
            <person name="Sun Z."/>
            <person name="Wang K."/>
            <person name="Pan B."/>
            <person name="Chen J."/>
            <person name="Bao Y."/>
            <person name="Liu F."/>
            <person name="Qi X."/>
            <person name="Gang D.R."/>
            <person name="Wen J."/>
            <person name="Li J."/>
        </authorList>
    </citation>
    <scope>NUCLEOTIDE SEQUENCE</scope>
    <source>
        <strain evidence="6">Dzin_1.0</strain>
    </source>
</reference>
<name>A0A9D5CXB7_9LILI</name>
<proteinExistence type="inferred from homology"/>
<evidence type="ECO:0000256" key="3">
    <source>
        <dbReference type="ARBA" id="ARBA00023163"/>
    </source>
</evidence>
<dbReference type="InterPro" id="IPR036638">
    <property type="entry name" value="HLH_DNA-bd_sf"/>
</dbReference>
<dbReference type="AlphaFoldDB" id="A0A9D5CXB7"/>
<accession>A0A9D5CXB7</accession>
<evidence type="ECO:0000313" key="6">
    <source>
        <dbReference type="EMBL" id="KAJ0981441.1"/>
    </source>
</evidence>
<dbReference type="Pfam" id="PF23173">
    <property type="entry name" value="bHLH_SAC51"/>
    <property type="match status" value="1"/>
</dbReference>
<evidence type="ECO:0000259" key="5">
    <source>
        <dbReference type="PROSITE" id="PS50888"/>
    </source>
</evidence>
<evidence type="ECO:0000256" key="1">
    <source>
        <dbReference type="ARBA" id="ARBA00005510"/>
    </source>
</evidence>
<comment type="similarity">
    <text evidence="1">Belongs to the bHLH protein family.</text>
</comment>
<evidence type="ECO:0000256" key="2">
    <source>
        <dbReference type="ARBA" id="ARBA00023015"/>
    </source>
</evidence>
<organism evidence="6 7">
    <name type="scientific">Dioscorea zingiberensis</name>
    <dbReference type="NCBI Taxonomy" id="325984"/>
    <lineage>
        <taxon>Eukaryota</taxon>
        <taxon>Viridiplantae</taxon>
        <taxon>Streptophyta</taxon>
        <taxon>Embryophyta</taxon>
        <taxon>Tracheophyta</taxon>
        <taxon>Spermatophyta</taxon>
        <taxon>Magnoliopsida</taxon>
        <taxon>Liliopsida</taxon>
        <taxon>Dioscoreales</taxon>
        <taxon>Dioscoreaceae</taxon>
        <taxon>Dioscorea</taxon>
    </lineage>
</organism>
<dbReference type="SUPFAM" id="SSF47459">
    <property type="entry name" value="HLH, helix-loop-helix DNA-binding domain"/>
    <property type="match status" value="1"/>
</dbReference>
<keyword evidence="7" id="KW-1185">Reference proteome</keyword>
<feature type="region of interest" description="Disordered" evidence="4">
    <location>
        <begin position="198"/>
        <end position="242"/>
    </location>
</feature>
<comment type="caution">
    <text evidence="6">The sequence shown here is derived from an EMBL/GenBank/DDBJ whole genome shotgun (WGS) entry which is preliminary data.</text>
</comment>
<evidence type="ECO:0000313" key="7">
    <source>
        <dbReference type="Proteomes" id="UP001085076"/>
    </source>
</evidence>
<dbReference type="PANTHER" id="PTHR36066">
    <property type="entry name" value="TRANSCRIPTION FACTOR BHLH145"/>
    <property type="match status" value="1"/>
</dbReference>
<dbReference type="InterPro" id="IPR011598">
    <property type="entry name" value="bHLH_dom"/>
</dbReference>
<reference evidence="6" key="1">
    <citation type="submission" date="2021-03" db="EMBL/GenBank/DDBJ databases">
        <authorList>
            <person name="Li Z."/>
            <person name="Yang C."/>
        </authorList>
    </citation>
    <scope>NUCLEOTIDE SEQUENCE</scope>
    <source>
        <strain evidence="6">Dzin_1.0</strain>
        <tissue evidence="6">Leaf</tissue>
    </source>
</reference>